<evidence type="ECO:0000256" key="1">
    <source>
        <dbReference type="ARBA" id="ARBA00000830"/>
    </source>
</evidence>
<dbReference type="EMBL" id="VAUP01000038">
    <property type="protein sequence ID" value="TLX41144.1"/>
    <property type="molecule type" value="Genomic_DNA"/>
</dbReference>
<dbReference type="SFLD" id="SFLDS00003">
    <property type="entry name" value="Haloacid_Dehalogenase"/>
    <property type="match status" value="1"/>
</dbReference>
<comment type="catalytic activity">
    <reaction evidence="1">
        <text>2-phosphoglycolate + H2O = glycolate + phosphate</text>
        <dbReference type="Rhea" id="RHEA:14369"/>
        <dbReference type="ChEBI" id="CHEBI:15377"/>
        <dbReference type="ChEBI" id="CHEBI:29805"/>
        <dbReference type="ChEBI" id="CHEBI:43474"/>
        <dbReference type="ChEBI" id="CHEBI:58033"/>
        <dbReference type="EC" id="3.1.3.18"/>
    </reaction>
</comment>
<comment type="pathway">
    <text evidence="2">Organic acid metabolism; glycolate biosynthesis; glycolate from 2-phosphoglycolate: step 1/1.</text>
</comment>
<dbReference type="InterPro" id="IPR023214">
    <property type="entry name" value="HAD_sf"/>
</dbReference>
<dbReference type="NCBIfam" id="TIGR01549">
    <property type="entry name" value="HAD-SF-IA-v1"/>
    <property type="match status" value="1"/>
</dbReference>
<dbReference type="InterPro" id="IPR023198">
    <property type="entry name" value="PGP-like_dom2"/>
</dbReference>
<evidence type="ECO:0000256" key="2">
    <source>
        <dbReference type="ARBA" id="ARBA00004818"/>
    </source>
</evidence>
<evidence type="ECO:0000256" key="3">
    <source>
        <dbReference type="ARBA" id="ARBA00006171"/>
    </source>
</evidence>
<dbReference type="EC" id="3.1.3.18" evidence="4"/>
<dbReference type="InterPro" id="IPR050155">
    <property type="entry name" value="HAD-like_hydrolase_sf"/>
</dbReference>
<sequence length="278" mass="29294">MMRDSREGEPPGRYGRTGTIFLPARLRPPRPDLPMRDISALLFDKDGTLVHFDRTWGPACGAAMRALAGDDLAALARLQQVSHYLPAEERFLHTSPLVSGSSAHYGPMWAQALGRATTPAFLAEIDELFAREGLASLTPIGRPQDTLACLKSAGFTLGIVTNDAEDSARKQAQALGILPLLAAVHGYDSGFGSKPGPGMVAAFGARFGLAPHTMAVIGDSAHDLAAARGAGARFIAVRSGPAPIDDLLPEADLVVDSIDDLPLILATRPSSQARENAV</sequence>
<name>A0A6C1KD32_XANAU</name>
<dbReference type="AlphaFoldDB" id="A0A6C1KD32"/>
<dbReference type="GO" id="GO:0008967">
    <property type="term" value="F:phosphoglycolate phosphatase activity"/>
    <property type="evidence" value="ECO:0007669"/>
    <property type="project" value="UniProtKB-EC"/>
</dbReference>
<accession>A0A6C1KD32</accession>
<gene>
    <name evidence="5" type="ORF">FBQ73_19640</name>
</gene>
<comment type="caution">
    <text evidence="5">The sequence shown here is derived from an EMBL/GenBank/DDBJ whole genome shotgun (WGS) entry which is preliminary data.</text>
</comment>
<dbReference type="SFLD" id="SFLDG01129">
    <property type="entry name" value="C1.5:_HAD__Beta-PGM__Phosphata"/>
    <property type="match status" value="1"/>
</dbReference>
<dbReference type="Gene3D" id="3.40.50.1000">
    <property type="entry name" value="HAD superfamily/HAD-like"/>
    <property type="match status" value="1"/>
</dbReference>
<comment type="similarity">
    <text evidence="3">Belongs to the HAD-like hydrolase superfamily. CbbY/CbbZ/Gph/YieH family.</text>
</comment>
<dbReference type="OrthoDB" id="9797743at2"/>
<keyword evidence="5" id="KW-0378">Hydrolase</keyword>
<dbReference type="GO" id="GO:0005829">
    <property type="term" value="C:cytosol"/>
    <property type="evidence" value="ECO:0007669"/>
    <property type="project" value="TreeGrafter"/>
</dbReference>
<evidence type="ECO:0000313" key="5">
    <source>
        <dbReference type="EMBL" id="TLX41144.1"/>
    </source>
</evidence>
<dbReference type="SUPFAM" id="SSF56784">
    <property type="entry name" value="HAD-like"/>
    <property type="match status" value="1"/>
</dbReference>
<dbReference type="Proteomes" id="UP000305131">
    <property type="component" value="Unassembled WGS sequence"/>
</dbReference>
<dbReference type="GO" id="GO:0006281">
    <property type="term" value="P:DNA repair"/>
    <property type="evidence" value="ECO:0007669"/>
    <property type="project" value="TreeGrafter"/>
</dbReference>
<dbReference type="InterPro" id="IPR006439">
    <property type="entry name" value="HAD-SF_hydro_IA"/>
</dbReference>
<dbReference type="PRINTS" id="PR00413">
    <property type="entry name" value="HADHALOGNASE"/>
</dbReference>
<evidence type="ECO:0000313" key="6">
    <source>
        <dbReference type="Proteomes" id="UP000305131"/>
    </source>
</evidence>
<dbReference type="Gene3D" id="1.10.150.240">
    <property type="entry name" value="Putative phosphatase, domain 2"/>
    <property type="match status" value="1"/>
</dbReference>
<dbReference type="Pfam" id="PF00702">
    <property type="entry name" value="Hydrolase"/>
    <property type="match status" value="1"/>
</dbReference>
<proteinExistence type="inferred from homology"/>
<organism evidence="5 6">
    <name type="scientific">Xanthobacter autotrophicus</name>
    <dbReference type="NCBI Taxonomy" id="280"/>
    <lineage>
        <taxon>Bacteria</taxon>
        <taxon>Pseudomonadati</taxon>
        <taxon>Pseudomonadota</taxon>
        <taxon>Alphaproteobacteria</taxon>
        <taxon>Hyphomicrobiales</taxon>
        <taxon>Xanthobacteraceae</taxon>
        <taxon>Xanthobacter</taxon>
    </lineage>
</organism>
<reference evidence="5 6" key="1">
    <citation type="submission" date="2019-05" db="EMBL/GenBank/DDBJ databases">
        <authorList>
            <person name="Zhou X."/>
        </authorList>
    </citation>
    <scope>NUCLEOTIDE SEQUENCE [LARGE SCALE GENOMIC DNA]</scope>
    <source>
        <strain evidence="5 6">DSM 432</strain>
    </source>
</reference>
<dbReference type="InterPro" id="IPR036412">
    <property type="entry name" value="HAD-like_sf"/>
</dbReference>
<dbReference type="PANTHER" id="PTHR43434:SF1">
    <property type="entry name" value="PHOSPHOGLYCOLATE PHOSPHATASE"/>
    <property type="match status" value="1"/>
</dbReference>
<dbReference type="PANTHER" id="PTHR43434">
    <property type="entry name" value="PHOSPHOGLYCOLATE PHOSPHATASE"/>
    <property type="match status" value="1"/>
</dbReference>
<protein>
    <recommendedName>
        <fullName evidence="4">phosphoglycolate phosphatase</fullName>
        <ecNumber evidence="4">3.1.3.18</ecNumber>
    </recommendedName>
</protein>
<evidence type="ECO:0000256" key="4">
    <source>
        <dbReference type="ARBA" id="ARBA00013078"/>
    </source>
</evidence>